<feature type="compositionally biased region" description="Polar residues" evidence="1">
    <location>
        <begin position="183"/>
        <end position="196"/>
    </location>
</feature>
<evidence type="ECO:0000256" key="1">
    <source>
        <dbReference type="SAM" id="MobiDB-lite"/>
    </source>
</evidence>
<evidence type="ECO:0000313" key="3">
    <source>
        <dbReference type="Proteomes" id="UP001055439"/>
    </source>
</evidence>
<dbReference type="Proteomes" id="UP001055439">
    <property type="component" value="Chromosome 8"/>
</dbReference>
<dbReference type="AlphaFoldDB" id="A0A9E7HDS9"/>
<feature type="compositionally biased region" description="Polar residues" evidence="1">
    <location>
        <begin position="70"/>
        <end position="89"/>
    </location>
</feature>
<accession>A0A9E7HDS9</accession>
<keyword evidence="3" id="KW-1185">Reference proteome</keyword>
<feature type="compositionally biased region" description="Basic and acidic residues" evidence="1">
    <location>
        <begin position="124"/>
        <end position="143"/>
    </location>
</feature>
<name>A0A9E7HDS9_9LILI</name>
<feature type="region of interest" description="Disordered" evidence="1">
    <location>
        <begin position="26"/>
        <end position="259"/>
    </location>
</feature>
<feature type="compositionally biased region" description="Polar residues" evidence="1">
    <location>
        <begin position="43"/>
        <end position="59"/>
    </location>
</feature>
<dbReference type="EMBL" id="CP097510">
    <property type="protein sequence ID" value="URE31366.1"/>
    <property type="molecule type" value="Genomic_DNA"/>
</dbReference>
<gene>
    <name evidence="2" type="ORF">MUK42_10948</name>
</gene>
<organism evidence="2 3">
    <name type="scientific">Musa troglodytarum</name>
    <name type="common">fe'i banana</name>
    <dbReference type="NCBI Taxonomy" id="320322"/>
    <lineage>
        <taxon>Eukaryota</taxon>
        <taxon>Viridiplantae</taxon>
        <taxon>Streptophyta</taxon>
        <taxon>Embryophyta</taxon>
        <taxon>Tracheophyta</taxon>
        <taxon>Spermatophyta</taxon>
        <taxon>Magnoliopsida</taxon>
        <taxon>Liliopsida</taxon>
        <taxon>Zingiberales</taxon>
        <taxon>Musaceae</taxon>
        <taxon>Musa</taxon>
    </lineage>
</organism>
<evidence type="ECO:0000313" key="2">
    <source>
        <dbReference type="EMBL" id="URE31366.1"/>
    </source>
</evidence>
<protein>
    <submittedName>
        <fullName evidence="2">Lipid phosphate phosphatase</fullName>
    </submittedName>
</protein>
<proteinExistence type="predicted"/>
<reference evidence="2" key="1">
    <citation type="submission" date="2022-05" db="EMBL/GenBank/DDBJ databases">
        <title>The Musa troglodytarum L. genome provides insights into the mechanism of non-climacteric behaviour and enrichment of carotenoids.</title>
        <authorList>
            <person name="Wang J."/>
        </authorList>
    </citation>
    <scope>NUCLEOTIDE SEQUENCE</scope>
    <source>
        <tissue evidence="2">Leaf</tissue>
    </source>
</reference>
<sequence length="273" mass="28946">MTLSRRHGSWTRSIAPWAGWELTAFPAASPPTPPLSTASSVSRTTLPSTPAASLQSPPRQVSAAEALTRSCPSSLYSRTRTRPASSPVMSRTSTLSPTRRCLTLLPPLDLPPPSPLSNLPPIRVRPDDRPSDPRIAGLDDHFAHMNPSSGGGQRLGDDFKEPSYAPQLQPPPPIPLSVSSASNLTISPTENPSRAFSSDDDKSDQGGIRKPQQPPKPTGIEALNSDLGSRTSSVSGTDPKRAPGLFRSQLSHPDSSHRCHGIPIAFETAGAIP</sequence>
<feature type="compositionally biased region" description="Low complexity" evidence="1">
    <location>
        <begin position="90"/>
        <end position="107"/>
    </location>
</feature>
<feature type="compositionally biased region" description="Polar residues" evidence="1">
    <location>
        <begin position="226"/>
        <end position="236"/>
    </location>
</feature>